<evidence type="ECO:0000313" key="4">
    <source>
        <dbReference type="EMBL" id="KAG7447510.1"/>
    </source>
</evidence>
<feature type="region of interest" description="Disordered" evidence="2">
    <location>
        <begin position="687"/>
        <end position="709"/>
    </location>
</feature>
<dbReference type="Proteomes" id="UP000812287">
    <property type="component" value="Unassembled WGS sequence"/>
</dbReference>
<keyword evidence="1" id="KW-0175">Coiled coil</keyword>
<dbReference type="EMBL" id="MU250531">
    <property type="protein sequence ID" value="KAG7447510.1"/>
    <property type="molecule type" value="Genomic_DNA"/>
</dbReference>
<feature type="compositionally biased region" description="Low complexity" evidence="2">
    <location>
        <begin position="89"/>
        <end position="100"/>
    </location>
</feature>
<feature type="region of interest" description="Disordered" evidence="2">
    <location>
        <begin position="1"/>
        <end position="149"/>
    </location>
</feature>
<feature type="domain" description="Up-regulated during septation protein 1" evidence="3">
    <location>
        <begin position="158"/>
        <end position="269"/>
    </location>
</feature>
<dbReference type="InterPro" id="IPR029191">
    <property type="entry name" value="Uds1"/>
</dbReference>
<feature type="coiled-coil region" evidence="1">
    <location>
        <begin position="578"/>
        <end position="626"/>
    </location>
</feature>
<dbReference type="RefSeq" id="XP_043041010.1">
    <property type="nucleotide sequence ID" value="XM_043188029.1"/>
</dbReference>
<feature type="compositionally biased region" description="Basic and acidic residues" evidence="2">
    <location>
        <begin position="139"/>
        <end position="149"/>
    </location>
</feature>
<accession>A0A9P7VW24</accession>
<evidence type="ECO:0000256" key="1">
    <source>
        <dbReference type="SAM" id="Coils"/>
    </source>
</evidence>
<organism evidence="4 5">
    <name type="scientific">Guyanagaster necrorhizus</name>
    <dbReference type="NCBI Taxonomy" id="856835"/>
    <lineage>
        <taxon>Eukaryota</taxon>
        <taxon>Fungi</taxon>
        <taxon>Dikarya</taxon>
        <taxon>Basidiomycota</taxon>
        <taxon>Agaricomycotina</taxon>
        <taxon>Agaricomycetes</taxon>
        <taxon>Agaricomycetidae</taxon>
        <taxon>Agaricales</taxon>
        <taxon>Marasmiineae</taxon>
        <taxon>Physalacriaceae</taxon>
        <taxon>Guyanagaster</taxon>
    </lineage>
</organism>
<protein>
    <recommendedName>
        <fullName evidence="3">Up-regulated during septation protein 1 domain-containing protein</fullName>
    </recommendedName>
</protein>
<proteinExistence type="predicted"/>
<keyword evidence="5" id="KW-1185">Reference proteome</keyword>
<feature type="coiled-coil region" evidence="1">
    <location>
        <begin position="179"/>
        <end position="251"/>
    </location>
</feature>
<feature type="coiled-coil region" evidence="1">
    <location>
        <begin position="874"/>
        <end position="926"/>
    </location>
</feature>
<feature type="region of interest" description="Disordered" evidence="2">
    <location>
        <begin position="278"/>
        <end position="305"/>
    </location>
</feature>
<evidence type="ECO:0000313" key="5">
    <source>
        <dbReference type="Proteomes" id="UP000812287"/>
    </source>
</evidence>
<feature type="coiled-coil region" evidence="1">
    <location>
        <begin position="388"/>
        <end position="531"/>
    </location>
</feature>
<dbReference type="OrthoDB" id="5569911at2759"/>
<evidence type="ECO:0000256" key="2">
    <source>
        <dbReference type="SAM" id="MobiDB-lite"/>
    </source>
</evidence>
<feature type="coiled-coil region" evidence="1">
    <location>
        <begin position="782"/>
        <end position="830"/>
    </location>
</feature>
<comment type="caution">
    <text evidence="4">The sequence shown here is derived from an EMBL/GenBank/DDBJ whole genome shotgun (WGS) entry which is preliminary data.</text>
</comment>
<dbReference type="GeneID" id="66110326"/>
<dbReference type="Pfam" id="PF15456">
    <property type="entry name" value="Uds1"/>
    <property type="match status" value="1"/>
</dbReference>
<gene>
    <name evidence="4" type="ORF">BT62DRAFT_947559</name>
</gene>
<dbReference type="AlphaFoldDB" id="A0A9P7VW24"/>
<reference evidence="4" key="1">
    <citation type="submission" date="2020-11" db="EMBL/GenBank/DDBJ databases">
        <title>Adaptations for nitrogen fixation in a non-lichenized fungal sporocarp promotes dispersal by wood-feeding termites.</title>
        <authorList>
            <consortium name="DOE Joint Genome Institute"/>
            <person name="Koch R.A."/>
            <person name="Yoon G."/>
            <person name="Arayal U."/>
            <person name="Lail K."/>
            <person name="Amirebrahimi M."/>
            <person name="Labutti K."/>
            <person name="Lipzen A."/>
            <person name="Riley R."/>
            <person name="Barry K."/>
            <person name="Henrissat B."/>
            <person name="Grigoriev I.V."/>
            <person name="Herr J.R."/>
            <person name="Aime M.C."/>
        </authorList>
    </citation>
    <scope>NUCLEOTIDE SEQUENCE</scope>
    <source>
        <strain evidence="4">MCA 3950</strain>
    </source>
</reference>
<name>A0A9P7VW24_9AGAR</name>
<sequence length="932" mass="103641">MNGVRRFLGAATTTVQEPPLPPPPPPPIDANGLPSLTSGPTWPPQSPTSTNGVTSPFGSPKMTTAGLFLRKDRQKPPPFMTDDDIAPKSSYRSSNMSTSSFAIISNGQSPNPPIAAPSPSRTAPSRIVTRKSVKPSSVDSEHKRSSSRLNNRDELLLSLLASDAVVDSREFEILGFEEVDELKKEHQILMSRLGAMEKKLTLETKIRDAAVSLSKVNQSNKKMSKQTEEQLESANRRVDIAQKELWRVSERANEIHKRLLEHRAGVLSYSVCSMEKKMSPSSANGHSVPHNHRDSGYETPNRSLSLSPTATSITDSSFTKFDGAHFFAGHADAIVPTRQRSPDSAAREIFSLEEKLKAATDSLKAAGQKQADMARELSHLKFEKEQVETMMDIELQNAQDTIAALEQEMPKIESLENEFQDLLEEKRDWEREREEQDLRLAALQDELKALESSKAQAAGTESTLVQAQEASQRQLEEKDAELRQLQVDWEQDRLAWDNERARLEDEKLEDLARLQDEMDRVREEDVSLLQKATDSLEEGQALIQALVHKHSVPLFSRELSLRALLSSVDLYLERVGSNPDLEKELEETRKKVDEEVSKHEALLHDLEEARREREDARKEARIVAQKMKEQLESTNGTVRSPVIPTATFPSEFVGDAAKIVAILQPLWAMLPSPEARAAKFNIQRQFRTGSPTASAPSSPNGLGHNNSAKSLSDLDVRSLKALYDLRSGPSSSPNPGAFTVEAFASRVQALVADDRSLIERLLRFAQAHDLLKKNADRAQKLAQEGSSALETYQKQVRMLEDRNMSMAARYAGLEDEMQRLQDSVDIITAQKLEIEMQAAEQAETCRQLTEANNTLSARALTLAEEAASAPEAIKKQLEAQLTESRAALKAAQEQLDAVVSSEQNQKATLLDELNTMQTENGQLRAQLRAVKK</sequence>
<feature type="compositionally biased region" description="Low complexity" evidence="2">
    <location>
        <begin position="690"/>
        <end position="699"/>
    </location>
</feature>
<feature type="compositionally biased region" description="Pro residues" evidence="2">
    <location>
        <begin position="18"/>
        <end position="28"/>
    </location>
</feature>
<feature type="compositionally biased region" description="Polar residues" evidence="2">
    <location>
        <begin position="47"/>
        <end position="57"/>
    </location>
</feature>
<evidence type="ECO:0000259" key="3">
    <source>
        <dbReference type="Pfam" id="PF15456"/>
    </source>
</evidence>